<protein>
    <submittedName>
        <fullName evidence="1">Uncharacterized protein</fullName>
    </submittedName>
</protein>
<organism evidence="1 2">
    <name type="scientific">Cardidatus Bartonella washoeensis 085-0475</name>
    <dbReference type="NCBI Taxonomy" id="1094564"/>
    <lineage>
        <taxon>Bacteria</taxon>
        <taxon>Pseudomonadati</taxon>
        <taxon>Pseudomonadota</taxon>
        <taxon>Alphaproteobacteria</taxon>
        <taxon>Hyphomicrobiales</taxon>
        <taxon>Bartonellaceae</taxon>
        <taxon>Bartonella</taxon>
    </lineage>
</organism>
<dbReference type="Proteomes" id="UP000002646">
    <property type="component" value="Unassembled WGS sequence"/>
</dbReference>
<name>J0QJU4_9HYPH</name>
<dbReference type="STRING" id="1094564.MCW_01513"/>
<reference evidence="1 2" key="1">
    <citation type="submission" date="2012-03" db="EMBL/GenBank/DDBJ databases">
        <title>The Genome Sequence of Bartonella washoensis 085-0475.</title>
        <authorList>
            <consortium name="The Broad Institute Genome Sequencing Platform"/>
            <consortium name="The Broad Institute Genome Sequencing Center for Infectious Disease"/>
            <person name="Feldgarden M."/>
            <person name="Kirby J."/>
            <person name="Kosoy M."/>
            <person name="Birtles R."/>
            <person name="Probert W.S."/>
            <person name="Chiaraviglio L."/>
            <person name="Young S.K."/>
            <person name="Zeng Q."/>
            <person name="Gargeya S."/>
            <person name="Fitzgerald M."/>
            <person name="Haas B."/>
            <person name="Abouelleil A."/>
            <person name="Alvarado L."/>
            <person name="Arachchi H.M."/>
            <person name="Berlin A."/>
            <person name="Chapman S.B."/>
            <person name="Gearin G."/>
            <person name="Goldberg J."/>
            <person name="Griggs A."/>
            <person name="Gujja S."/>
            <person name="Hansen M."/>
            <person name="Heiman D."/>
            <person name="Howarth C."/>
            <person name="Larimer J."/>
            <person name="Lui A."/>
            <person name="MacDonald P.J.P."/>
            <person name="McCowen C."/>
            <person name="Montmayeur A."/>
            <person name="Murphy C."/>
            <person name="Neiman D."/>
            <person name="Pearson M."/>
            <person name="Priest M."/>
            <person name="Roberts A."/>
            <person name="Saif S."/>
            <person name="Shea T."/>
            <person name="Sisk P."/>
            <person name="Stolte C."/>
            <person name="Sykes S."/>
            <person name="Wortman J."/>
            <person name="Nusbaum C."/>
            <person name="Birren B."/>
        </authorList>
    </citation>
    <scope>NUCLEOTIDE SEQUENCE [LARGE SCALE GENOMIC DNA]</scope>
    <source>
        <strain evidence="1 2">085-0475</strain>
    </source>
</reference>
<accession>J0QJU4</accession>
<evidence type="ECO:0000313" key="2">
    <source>
        <dbReference type="Proteomes" id="UP000002646"/>
    </source>
</evidence>
<sequence length="50" mass="5991">MSLRHTLIIVIKLFTMLRKCLSDLYFSKDAKDVFYHKEINKNKNLYVPDS</sequence>
<comment type="caution">
    <text evidence="1">The sequence shown here is derived from an EMBL/GenBank/DDBJ whole genome shotgun (WGS) entry which is preliminary data.</text>
</comment>
<dbReference type="EMBL" id="AILX01000030">
    <property type="protein sequence ID" value="EJF83219.1"/>
    <property type="molecule type" value="Genomic_DNA"/>
</dbReference>
<proteinExistence type="predicted"/>
<dbReference type="AlphaFoldDB" id="J0QJU4"/>
<evidence type="ECO:0000313" key="1">
    <source>
        <dbReference type="EMBL" id="EJF83219.1"/>
    </source>
</evidence>
<dbReference type="HOGENOM" id="CLU_3114986_0_0_5"/>
<gene>
    <name evidence="1" type="ORF">MCW_01513</name>
</gene>